<feature type="domain" description="Mannitol dehydrogenase N-terminal" evidence="3">
    <location>
        <begin position="40"/>
        <end position="307"/>
    </location>
</feature>
<dbReference type="InterPro" id="IPR013131">
    <property type="entry name" value="Mannitol_DH_N"/>
</dbReference>
<name>A0A1I0DZM5_9FIRM</name>
<evidence type="ECO:0000256" key="2">
    <source>
        <dbReference type="ARBA" id="ARBA00048615"/>
    </source>
</evidence>
<dbReference type="Proteomes" id="UP000199568">
    <property type="component" value="Unassembled WGS sequence"/>
</dbReference>
<evidence type="ECO:0000259" key="4">
    <source>
        <dbReference type="Pfam" id="PF08125"/>
    </source>
</evidence>
<evidence type="ECO:0000259" key="3">
    <source>
        <dbReference type="Pfam" id="PF01232"/>
    </source>
</evidence>
<keyword evidence="6" id="KW-1185">Reference proteome</keyword>
<sequence length="537" mass="60584">MKLNLKDLNDKKVWENAEFKLPKFNIQQVKANTKTNPTWIHFGAGNIFRAFIANVQQNILNEGKSDKGIIVAEGFDYEIIEKMNEPHDNLSALVTLKSDGSIDKTVVASIVESLIVDPQNKENWDRLKEVFVNPCLQMVSFTITEKGYSLNDAKGEYFPAVVEDFNNGPENPVSYIGKLASLLYERYMSGKTPLALVSMDNMSHNGTKLFYAVNIFAQKWVENGLADNGFEDYVRDPKSVSFPWSMIDKITPRPDPSVREMLAEDGFEDVEDIVTSKNTYVAPFVNAEEPEYLVIEDLFPNGRPHLEEGGVIFTDRETVDKVEKMKVCTCLNPLHTALAIYGCLLDYTLISKEMKDPELRTLVERIGYEEGLPVVVNPEIIDPKKFIDEVLQVRFLNPFMPDTPQRIATDTSQKLGIRFGETIKAYMAREDLNVTDLKLIPLVLAGWCRYLMGIDDNGDKMELSPDPLLGEVAPYVTAIALGDKGPFHDKLKPILSNEKIFGVNLYDAGLGEKVEGYFEELVSKKGAVRETLKKYVY</sequence>
<dbReference type="InterPro" id="IPR013118">
    <property type="entry name" value="Mannitol_DH_C"/>
</dbReference>
<dbReference type="GO" id="GO:0008926">
    <property type="term" value="F:mannitol-1-phosphate 5-dehydrogenase activity"/>
    <property type="evidence" value="ECO:0007669"/>
    <property type="project" value="UniProtKB-EC"/>
</dbReference>
<dbReference type="SUPFAM" id="SSF51735">
    <property type="entry name" value="NAD(P)-binding Rossmann-fold domains"/>
    <property type="match status" value="1"/>
</dbReference>
<dbReference type="PANTHER" id="PTHR43362">
    <property type="entry name" value="MANNITOL DEHYDROGENASE DSF1-RELATED"/>
    <property type="match status" value="1"/>
</dbReference>
<dbReference type="InterPro" id="IPR008927">
    <property type="entry name" value="6-PGluconate_DH-like_C_sf"/>
</dbReference>
<dbReference type="PANTHER" id="PTHR43362:SF1">
    <property type="entry name" value="MANNITOL DEHYDROGENASE 2-RELATED"/>
    <property type="match status" value="1"/>
</dbReference>
<comment type="catalytic activity">
    <reaction evidence="2">
        <text>D-mannitol 1-phosphate + NAD(+) = beta-D-fructose 6-phosphate + NADH + H(+)</text>
        <dbReference type="Rhea" id="RHEA:19661"/>
        <dbReference type="ChEBI" id="CHEBI:15378"/>
        <dbReference type="ChEBI" id="CHEBI:57540"/>
        <dbReference type="ChEBI" id="CHEBI:57634"/>
        <dbReference type="ChEBI" id="CHEBI:57945"/>
        <dbReference type="ChEBI" id="CHEBI:61381"/>
        <dbReference type="EC" id="1.1.1.17"/>
    </reaction>
</comment>
<dbReference type="Pfam" id="PF01232">
    <property type="entry name" value="Mannitol_dh"/>
    <property type="match status" value="1"/>
</dbReference>
<dbReference type="RefSeq" id="WP_090443774.1">
    <property type="nucleotide sequence ID" value="NZ_FOHU01000009.1"/>
</dbReference>
<dbReference type="InterPro" id="IPR050988">
    <property type="entry name" value="Mannitol_DH/Oxidoreductase"/>
</dbReference>
<organism evidence="5 6">
    <name type="scientific">Natronincola peptidivorans</name>
    <dbReference type="NCBI Taxonomy" id="426128"/>
    <lineage>
        <taxon>Bacteria</taxon>
        <taxon>Bacillati</taxon>
        <taxon>Bacillota</taxon>
        <taxon>Clostridia</taxon>
        <taxon>Peptostreptococcales</taxon>
        <taxon>Natronincolaceae</taxon>
        <taxon>Natronincola</taxon>
    </lineage>
</organism>
<evidence type="ECO:0000256" key="1">
    <source>
        <dbReference type="ARBA" id="ARBA00023002"/>
    </source>
</evidence>
<dbReference type="AlphaFoldDB" id="A0A1I0DZM5"/>
<dbReference type="InterPro" id="IPR013328">
    <property type="entry name" value="6PGD_dom2"/>
</dbReference>
<gene>
    <name evidence="5" type="ORF">SAMN05660297_02229</name>
</gene>
<proteinExistence type="predicted"/>
<dbReference type="OrthoDB" id="271711at2"/>
<dbReference type="STRING" id="426128.SAMN05660297_02229"/>
<dbReference type="Gene3D" id="3.40.50.720">
    <property type="entry name" value="NAD(P)-binding Rossmann-like Domain"/>
    <property type="match status" value="1"/>
</dbReference>
<reference evidence="5 6" key="1">
    <citation type="submission" date="2016-10" db="EMBL/GenBank/DDBJ databases">
        <authorList>
            <person name="de Groot N.N."/>
        </authorList>
    </citation>
    <scope>NUCLEOTIDE SEQUENCE [LARGE SCALE GENOMIC DNA]</scope>
    <source>
        <strain evidence="5 6">DSM 18979</strain>
    </source>
</reference>
<protein>
    <submittedName>
        <fullName evidence="5">Fructuronate reductase</fullName>
    </submittedName>
</protein>
<evidence type="ECO:0000313" key="5">
    <source>
        <dbReference type="EMBL" id="SET38043.1"/>
    </source>
</evidence>
<dbReference type="Pfam" id="PF08125">
    <property type="entry name" value="Mannitol_dh_C"/>
    <property type="match status" value="1"/>
</dbReference>
<dbReference type="EMBL" id="FOHU01000009">
    <property type="protein sequence ID" value="SET38043.1"/>
    <property type="molecule type" value="Genomic_DNA"/>
</dbReference>
<feature type="domain" description="Mannitol dehydrogenase C-terminal" evidence="4">
    <location>
        <begin position="319"/>
        <end position="517"/>
    </location>
</feature>
<dbReference type="Gene3D" id="1.10.1040.10">
    <property type="entry name" value="N-(1-d-carboxylethyl)-l-norvaline Dehydrogenase, domain 2"/>
    <property type="match status" value="1"/>
</dbReference>
<dbReference type="SUPFAM" id="SSF48179">
    <property type="entry name" value="6-phosphogluconate dehydrogenase C-terminal domain-like"/>
    <property type="match status" value="1"/>
</dbReference>
<keyword evidence="1" id="KW-0560">Oxidoreductase</keyword>
<accession>A0A1I0DZM5</accession>
<dbReference type="InterPro" id="IPR036291">
    <property type="entry name" value="NAD(P)-bd_dom_sf"/>
</dbReference>
<evidence type="ECO:0000313" key="6">
    <source>
        <dbReference type="Proteomes" id="UP000199568"/>
    </source>
</evidence>